<evidence type="ECO:0000313" key="2">
    <source>
        <dbReference type="EMBL" id="SFB14505.1"/>
    </source>
</evidence>
<dbReference type="RefSeq" id="WP_090237694.1">
    <property type="nucleotide sequence ID" value="NZ_FOJW01000008.1"/>
</dbReference>
<dbReference type="OrthoDB" id="9786134at2"/>
<dbReference type="Proteomes" id="UP000198642">
    <property type="component" value="Unassembled WGS sequence"/>
</dbReference>
<name>A0A1I0YM67_9BACI</name>
<dbReference type="PANTHER" id="PTHR30212:SF2">
    <property type="entry name" value="PROTEIN YIIM"/>
    <property type="match status" value="1"/>
</dbReference>
<feature type="domain" description="MOSC" evidence="1">
    <location>
        <begin position="37"/>
        <end position="172"/>
    </location>
</feature>
<dbReference type="PROSITE" id="PS51340">
    <property type="entry name" value="MOSC"/>
    <property type="match status" value="1"/>
</dbReference>
<dbReference type="Pfam" id="PF03475">
    <property type="entry name" value="YiiM_3-alpha"/>
    <property type="match status" value="1"/>
</dbReference>
<keyword evidence="3" id="KW-1185">Reference proteome</keyword>
<accession>A0A1I0YM67</accession>
<dbReference type="InterPro" id="IPR052353">
    <property type="entry name" value="Benzoxazolinone_Detox_Enz"/>
</dbReference>
<dbReference type="STRING" id="237679.SAMN04488072_10839"/>
<gene>
    <name evidence="2" type="ORF">SAMN04488072_10839</name>
</gene>
<evidence type="ECO:0000259" key="1">
    <source>
        <dbReference type="PROSITE" id="PS51340"/>
    </source>
</evidence>
<reference evidence="2 3" key="1">
    <citation type="submission" date="2016-10" db="EMBL/GenBank/DDBJ databases">
        <authorList>
            <person name="de Groot N.N."/>
        </authorList>
    </citation>
    <scope>NUCLEOTIDE SEQUENCE [LARGE SCALE GENOMIC DNA]</scope>
    <source>
        <strain evidence="2 3">CGMCC 1.3702</strain>
    </source>
</reference>
<dbReference type="InterPro" id="IPR005163">
    <property type="entry name" value="Tri_helical_YiiM-like"/>
</dbReference>
<dbReference type="GO" id="GO:0003824">
    <property type="term" value="F:catalytic activity"/>
    <property type="evidence" value="ECO:0007669"/>
    <property type="project" value="InterPro"/>
</dbReference>
<organism evidence="2 3">
    <name type="scientific">Lentibacillus halodurans</name>
    <dbReference type="NCBI Taxonomy" id="237679"/>
    <lineage>
        <taxon>Bacteria</taxon>
        <taxon>Bacillati</taxon>
        <taxon>Bacillota</taxon>
        <taxon>Bacilli</taxon>
        <taxon>Bacillales</taxon>
        <taxon>Bacillaceae</taxon>
        <taxon>Lentibacillus</taxon>
    </lineage>
</organism>
<protein>
    <submittedName>
        <fullName evidence="2">MOSC domain-containing protein YiiM</fullName>
    </submittedName>
</protein>
<sequence length="236" mass="27276">MTKPIVNKILTGKVKQMGIPNAENRMDRPWQSGMFKKSVDVPQWLGFTGFSEDEVADTKNHGGAEKAVFAYPATHYRYWREDLKMDDIDIGAMGENLVLEHADESNVCIGDTYRFGESVIQVSQPRRPCWKPARRYRVMDFALRIQNSGRTGWYYRVLQEGYTKAGMELELIERPYPEWTIAACNDVIYVKKEALRLAEQLASCELLADSWKRTLRKRLRGKRSSDEKRVYGPNKA</sequence>
<dbReference type="SUPFAM" id="SSF50800">
    <property type="entry name" value="PK beta-barrel domain-like"/>
    <property type="match status" value="1"/>
</dbReference>
<dbReference type="InterPro" id="IPR011037">
    <property type="entry name" value="Pyrv_Knase-like_insert_dom_sf"/>
</dbReference>
<evidence type="ECO:0000313" key="3">
    <source>
        <dbReference type="Proteomes" id="UP000198642"/>
    </source>
</evidence>
<dbReference type="GO" id="GO:0030151">
    <property type="term" value="F:molybdenum ion binding"/>
    <property type="evidence" value="ECO:0007669"/>
    <property type="project" value="InterPro"/>
</dbReference>
<dbReference type="Gene3D" id="2.40.33.20">
    <property type="entry name" value="PK beta-barrel domain-like"/>
    <property type="match status" value="1"/>
</dbReference>
<dbReference type="InterPro" id="IPR005302">
    <property type="entry name" value="MoCF_Sase_C"/>
</dbReference>
<dbReference type="GO" id="GO:0030170">
    <property type="term" value="F:pyridoxal phosphate binding"/>
    <property type="evidence" value="ECO:0007669"/>
    <property type="project" value="InterPro"/>
</dbReference>
<dbReference type="Pfam" id="PF03473">
    <property type="entry name" value="MOSC"/>
    <property type="match status" value="1"/>
</dbReference>
<proteinExistence type="predicted"/>
<dbReference type="EMBL" id="FOJW01000008">
    <property type="protein sequence ID" value="SFB14505.1"/>
    <property type="molecule type" value="Genomic_DNA"/>
</dbReference>
<dbReference type="AlphaFoldDB" id="A0A1I0YM67"/>
<dbReference type="PANTHER" id="PTHR30212">
    <property type="entry name" value="PROTEIN YIIM"/>
    <property type="match status" value="1"/>
</dbReference>